<dbReference type="KEGG" id="gtt:GUITHDRAFT_158867"/>
<organism evidence="14">
    <name type="scientific">Guillardia theta (strain CCMP2712)</name>
    <name type="common">Cryptophyte</name>
    <dbReference type="NCBI Taxonomy" id="905079"/>
    <lineage>
        <taxon>Eukaryota</taxon>
        <taxon>Cryptophyceae</taxon>
        <taxon>Pyrenomonadales</taxon>
        <taxon>Geminigeraceae</taxon>
        <taxon>Guillardia</taxon>
    </lineage>
</organism>
<dbReference type="Proteomes" id="UP000011087">
    <property type="component" value="Unassembled WGS sequence"/>
</dbReference>
<keyword evidence="7" id="KW-0227">DNA damage</keyword>
<dbReference type="GO" id="GO:0005737">
    <property type="term" value="C:cytoplasm"/>
    <property type="evidence" value="ECO:0007669"/>
    <property type="project" value="UniProtKB-SubCell"/>
</dbReference>
<accession>L1IDL2</accession>
<dbReference type="EnsemblProtists" id="EKX33915">
    <property type="protein sequence ID" value="EKX33915"/>
    <property type="gene ID" value="GUITHDRAFT_158867"/>
</dbReference>
<dbReference type="Pfam" id="PF23726">
    <property type="entry name" value="Beta-prop_RSE1_2nd"/>
    <property type="match status" value="1"/>
</dbReference>
<keyword evidence="8" id="KW-0238">DNA-binding</keyword>
<dbReference type="OrthoDB" id="433457at2759"/>
<dbReference type="Pfam" id="PF03178">
    <property type="entry name" value="CPSF_A"/>
    <property type="match status" value="1"/>
</dbReference>
<feature type="domain" description="RSE1/DDB1/CPSF1 second beta-propeller" evidence="13">
    <location>
        <begin position="390"/>
        <end position="698"/>
    </location>
</feature>
<comment type="pathway">
    <text evidence="3">Protein modification; protein ubiquitination.</text>
</comment>
<evidence type="ECO:0000256" key="3">
    <source>
        <dbReference type="ARBA" id="ARBA00004906"/>
    </source>
</evidence>
<dbReference type="STRING" id="905079.L1IDL2"/>
<name>L1IDL2_GUITC</name>
<evidence type="ECO:0000256" key="4">
    <source>
        <dbReference type="ARBA" id="ARBA00007453"/>
    </source>
</evidence>
<dbReference type="InterPro" id="IPR036322">
    <property type="entry name" value="WD40_repeat_dom_sf"/>
</dbReference>
<dbReference type="HOGENOM" id="CLU_002893_0_1_1"/>
<dbReference type="Gene3D" id="2.130.10.10">
    <property type="entry name" value="YVTN repeat-like/Quinoprotein amine dehydrogenase"/>
    <property type="match status" value="3"/>
</dbReference>
<dbReference type="InterPro" id="IPR015943">
    <property type="entry name" value="WD40/YVTN_repeat-like_dom_sf"/>
</dbReference>
<evidence type="ECO:0000313" key="16">
    <source>
        <dbReference type="Proteomes" id="UP000011087"/>
    </source>
</evidence>
<dbReference type="InterPro" id="IPR004871">
    <property type="entry name" value="RSE1/DDB1/CPSF1_C"/>
</dbReference>
<dbReference type="eggNOG" id="KOG1897">
    <property type="taxonomic scope" value="Eukaryota"/>
</dbReference>
<dbReference type="PaxDb" id="55529-EKX33915"/>
<proteinExistence type="inferred from homology"/>
<reference evidence="15" key="3">
    <citation type="submission" date="2015-06" db="UniProtKB">
        <authorList>
            <consortium name="EnsemblProtists"/>
        </authorList>
    </citation>
    <scope>IDENTIFICATION</scope>
</reference>
<evidence type="ECO:0000313" key="14">
    <source>
        <dbReference type="EMBL" id="EKX33915.1"/>
    </source>
</evidence>
<dbReference type="Gene3D" id="1.10.150.910">
    <property type="match status" value="1"/>
</dbReference>
<dbReference type="InterPro" id="IPR018846">
    <property type="entry name" value="Beta-prop_RSE1/DDB1/CPSF1_1st"/>
</dbReference>
<reference evidence="14 16" key="1">
    <citation type="journal article" date="2012" name="Nature">
        <title>Algal genomes reveal evolutionary mosaicism and the fate of nucleomorphs.</title>
        <authorList>
            <consortium name="DOE Joint Genome Institute"/>
            <person name="Curtis B.A."/>
            <person name="Tanifuji G."/>
            <person name="Burki F."/>
            <person name="Gruber A."/>
            <person name="Irimia M."/>
            <person name="Maruyama S."/>
            <person name="Arias M.C."/>
            <person name="Ball S.G."/>
            <person name="Gile G.H."/>
            <person name="Hirakawa Y."/>
            <person name="Hopkins J.F."/>
            <person name="Kuo A."/>
            <person name="Rensing S.A."/>
            <person name="Schmutz J."/>
            <person name="Symeonidi A."/>
            <person name="Elias M."/>
            <person name="Eveleigh R.J."/>
            <person name="Herman E.K."/>
            <person name="Klute M.J."/>
            <person name="Nakayama T."/>
            <person name="Obornik M."/>
            <person name="Reyes-Prieto A."/>
            <person name="Armbrust E.V."/>
            <person name="Aves S.J."/>
            <person name="Beiko R.G."/>
            <person name="Coutinho P."/>
            <person name="Dacks J.B."/>
            <person name="Durnford D.G."/>
            <person name="Fast N.M."/>
            <person name="Green B.R."/>
            <person name="Grisdale C.J."/>
            <person name="Hempel F."/>
            <person name="Henrissat B."/>
            <person name="Hoppner M.P."/>
            <person name="Ishida K."/>
            <person name="Kim E."/>
            <person name="Koreny L."/>
            <person name="Kroth P.G."/>
            <person name="Liu Y."/>
            <person name="Malik S.B."/>
            <person name="Maier U.G."/>
            <person name="McRose D."/>
            <person name="Mock T."/>
            <person name="Neilson J.A."/>
            <person name="Onodera N.T."/>
            <person name="Poole A.M."/>
            <person name="Pritham E.J."/>
            <person name="Richards T.A."/>
            <person name="Rocap G."/>
            <person name="Roy S.W."/>
            <person name="Sarai C."/>
            <person name="Schaack S."/>
            <person name="Shirato S."/>
            <person name="Slamovits C.H."/>
            <person name="Spencer D.F."/>
            <person name="Suzuki S."/>
            <person name="Worden A.Z."/>
            <person name="Zauner S."/>
            <person name="Barry K."/>
            <person name="Bell C."/>
            <person name="Bharti A.K."/>
            <person name="Crow J.A."/>
            <person name="Grimwood J."/>
            <person name="Kramer R."/>
            <person name="Lindquist E."/>
            <person name="Lucas S."/>
            <person name="Salamov A."/>
            <person name="McFadden G.I."/>
            <person name="Lane C.E."/>
            <person name="Keeling P.J."/>
            <person name="Gray M.W."/>
            <person name="Grigoriev I.V."/>
            <person name="Archibald J.M."/>
        </authorList>
    </citation>
    <scope>NUCLEOTIDE SEQUENCE</scope>
    <source>
        <strain evidence="14 16">CCMP2712</strain>
    </source>
</reference>
<feature type="domain" description="RSE1/DDB1/CPSF1 first beta-propeller" evidence="12">
    <location>
        <begin position="16"/>
        <end position="346"/>
    </location>
</feature>
<comment type="similarity">
    <text evidence="4">Belongs to the DDB1 family.</text>
</comment>
<keyword evidence="9" id="KW-0234">DNA repair</keyword>
<evidence type="ECO:0000256" key="1">
    <source>
        <dbReference type="ARBA" id="ARBA00004123"/>
    </source>
</evidence>
<evidence type="ECO:0000259" key="12">
    <source>
        <dbReference type="Pfam" id="PF10433"/>
    </source>
</evidence>
<dbReference type="RefSeq" id="XP_005820895.1">
    <property type="nucleotide sequence ID" value="XM_005820838.1"/>
</dbReference>
<evidence type="ECO:0000259" key="13">
    <source>
        <dbReference type="Pfam" id="PF23726"/>
    </source>
</evidence>
<dbReference type="AlphaFoldDB" id="L1IDL2"/>
<protein>
    <recommendedName>
        <fullName evidence="5">DNA damage-binding protein 1</fullName>
    </recommendedName>
</protein>
<dbReference type="GO" id="GO:0005634">
    <property type="term" value="C:nucleus"/>
    <property type="evidence" value="ECO:0007669"/>
    <property type="project" value="UniProtKB-SubCell"/>
</dbReference>
<dbReference type="OMA" id="HQDFLMR"/>
<feature type="domain" description="RSE1/DDB1/CPSF1 C-terminal" evidence="11">
    <location>
        <begin position="748"/>
        <end position="1060"/>
    </location>
</feature>
<evidence type="ECO:0000256" key="10">
    <source>
        <dbReference type="ARBA" id="ARBA00023242"/>
    </source>
</evidence>
<keyword evidence="10" id="KW-0539">Nucleus</keyword>
<evidence type="ECO:0000256" key="6">
    <source>
        <dbReference type="ARBA" id="ARBA00022490"/>
    </source>
</evidence>
<dbReference type="EMBL" id="JH993125">
    <property type="protein sequence ID" value="EKX33915.1"/>
    <property type="molecule type" value="Genomic_DNA"/>
</dbReference>
<evidence type="ECO:0000259" key="11">
    <source>
        <dbReference type="Pfam" id="PF03178"/>
    </source>
</evidence>
<dbReference type="PANTHER" id="PTHR10644">
    <property type="entry name" value="DNA REPAIR/RNA PROCESSING CPSF FAMILY"/>
    <property type="match status" value="1"/>
</dbReference>
<evidence type="ECO:0000256" key="5">
    <source>
        <dbReference type="ARBA" id="ARBA00014577"/>
    </source>
</evidence>
<evidence type="ECO:0000256" key="9">
    <source>
        <dbReference type="ARBA" id="ARBA00023204"/>
    </source>
</evidence>
<dbReference type="SUPFAM" id="SSF50978">
    <property type="entry name" value="WD40 repeat-like"/>
    <property type="match status" value="1"/>
</dbReference>
<dbReference type="FunFam" id="1.10.150.910:FF:000003">
    <property type="entry name" value="DNA damage-binding protein 1a"/>
    <property type="match status" value="1"/>
</dbReference>
<comment type="subcellular location">
    <subcellularLocation>
        <location evidence="2">Cytoplasm</location>
    </subcellularLocation>
    <subcellularLocation>
        <location evidence="1">Nucleus</location>
    </subcellularLocation>
</comment>
<keyword evidence="6" id="KW-0963">Cytoplasm</keyword>
<evidence type="ECO:0000256" key="7">
    <source>
        <dbReference type="ARBA" id="ARBA00022763"/>
    </source>
</evidence>
<keyword evidence="16" id="KW-1185">Reference proteome</keyword>
<dbReference type="InterPro" id="IPR050358">
    <property type="entry name" value="RSE1/DDB1/CFT1"/>
</dbReference>
<evidence type="ECO:0000256" key="8">
    <source>
        <dbReference type="ARBA" id="ARBA00023125"/>
    </source>
</evidence>
<sequence length="1092" mass="121839">MHCYVVTAHRASCAQLSVRGSFTGPKDTNLIVAKGSRLVIYTLTPEGLQPVLDTGIYGRIAAIELYTVAGAERESLYILTERLKFCIVEYDSSTGELITKAMGDVQDSVGRPVDGGPIAHIDPERRMIGFLLYDGLFKVIPIDTRNGQLREAFNIRLEELQVLDVQFLYGYAQPTIVLLYQDPKEMRHLKTYQVSIRDKDFIAGPWSQTGVEIGATMIIPVPTPIGGCILLGEQTISYLNGDKGDTKTIHMDMTVIRAWGKIDEDGRRYLLGDHLGQLYVLVLEFDGNKVLGLKLDTLGETSSAKTITYLDSGVVFIGSCFGDSQLIRLHPDKDENDSNIEVLESFTNLGPIQDFCVVDLERQGQGQVVTCSGTLKDGSLRVVRNGIGINEQAAVELPGIKGLWSLRESIDAQYDKYLIQSFVNETRVLEIADEELSETEIDGFDHNAQTIFCSNVLGDCLLQITEVSLRLVSTKSKQLLKEWFPPNGERITVAGGNVQQVVLTSGKRTLIYLDVSNGDVTEVKRIEMDQEIACLNLNPLGEKSDHNKSDFVAVGHWNLSLSMLRLPSMEVVCTESIGGDAIPRSLLLVTLEGVDYLLCALGDGYLFTFAIDASTAQIGERKKISLGTHPMILSKFMSRGATHVFAASDRPTVIYSNNRKLLFSNVNLKEVTQMAPFNSEGFPDSLAIATETSLRIGVIDDIQKLHIRTVYLREQPRRICHQESSKTFCVATLSIRINRDGEEVEEQFIKLFDDQTFEILDTYQLQEFENTCSVECASFSDDPTLYYIVGTATAVPQESEPKEGRLLVFEVIDRKLHLKASKEIKGAPYQIKPFNGKLLAGINSKIELFRLSDSDTGHMELVSECCHRGHILVLYLQTRGDFIVAGDLMRSISLLTYKQVDGQIEEIARDFNANWMTAVDILDDDTFLGAEGYFNLFTVRKNTDATSDEERARLEVVGEYHLGDMVNRFQRGSLVLRSSDTPTTDTIIFGTVNGMIGVIAVLSKEEYEFLLKVQDALNFVIKGVGGLRHEDWRSFENERTQGARAPKGFIDGDLIESFLDLRREKMEEVCHAIGSITVEELSRKIEELQRLH</sequence>
<gene>
    <name evidence="14" type="ORF">GUITHDRAFT_158867</name>
</gene>
<dbReference type="InterPro" id="IPR058543">
    <property type="entry name" value="Beta-prop_RSE1/DDB1/CPSF1_2nd"/>
</dbReference>
<dbReference type="GO" id="GO:0003677">
    <property type="term" value="F:DNA binding"/>
    <property type="evidence" value="ECO:0007669"/>
    <property type="project" value="UniProtKB-KW"/>
</dbReference>
<dbReference type="Pfam" id="PF10433">
    <property type="entry name" value="Beta-prop_RSE1_1st"/>
    <property type="match status" value="1"/>
</dbReference>
<evidence type="ECO:0000313" key="15">
    <source>
        <dbReference type="EnsemblProtists" id="EKX33915"/>
    </source>
</evidence>
<evidence type="ECO:0000256" key="2">
    <source>
        <dbReference type="ARBA" id="ARBA00004496"/>
    </source>
</evidence>
<reference evidence="16" key="2">
    <citation type="submission" date="2012-11" db="EMBL/GenBank/DDBJ databases">
        <authorList>
            <person name="Kuo A."/>
            <person name="Curtis B.A."/>
            <person name="Tanifuji G."/>
            <person name="Burki F."/>
            <person name="Gruber A."/>
            <person name="Irimia M."/>
            <person name="Maruyama S."/>
            <person name="Arias M.C."/>
            <person name="Ball S.G."/>
            <person name="Gile G.H."/>
            <person name="Hirakawa Y."/>
            <person name="Hopkins J.F."/>
            <person name="Rensing S.A."/>
            <person name="Schmutz J."/>
            <person name="Symeonidi A."/>
            <person name="Elias M."/>
            <person name="Eveleigh R.J."/>
            <person name="Herman E.K."/>
            <person name="Klute M.J."/>
            <person name="Nakayama T."/>
            <person name="Obornik M."/>
            <person name="Reyes-Prieto A."/>
            <person name="Armbrust E.V."/>
            <person name="Aves S.J."/>
            <person name="Beiko R.G."/>
            <person name="Coutinho P."/>
            <person name="Dacks J.B."/>
            <person name="Durnford D.G."/>
            <person name="Fast N.M."/>
            <person name="Green B.R."/>
            <person name="Grisdale C."/>
            <person name="Hempe F."/>
            <person name="Henrissat B."/>
            <person name="Hoppner M.P."/>
            <person name="Ishida K.-I."/>
            <person name="Kim E."/>
            <person name="Koreny L."/>
            <person name="Kroth P.G."/>
            <person name="Liu Y."/>
            <person name="Malik S.-B."/>
            <person name="Maier U.G."/>
            <person name="McRose D."/>
            <person name="Mock T."/>
            <person name="Neilson J.A."/>
            <person name="Onodera N.T."/>
            <person name="Poole A.M."/>
            <person name="Pritham E.J."/>
            <person name="Richards T.A."/>
            <person name="Rocap G."/>
            <person name="Roy S.W."/>
            <person name="Sarai C."/>
            <person name="Schaack S."/>
            <person name="Shirato S."/>
            <person name="Slamovits C.H."/>
            <person name="Spencer D.F."/>
            <person name="Suzuki S."/>
            <person name="Worden A.Z."/>
            <person name="Zauner S."/>
            <person name="Barry K."/>
            <person name="Bell C."/>
            <person name="Bharti A.K."/>
            <person name="Crow J.A."/>
            <person name="Grimwood J."/>
            <person name="Kramer R."/>
            <person name="Lindquist E."/>
            <person name="Lucas S."/>
            <person name="Salamov A."/>
            <person name="McFadden G.I."/>
            <person name="Lane C.E."/>
            <person name="Keeling P.J."/>
            <person name="Gray M.W."/>
            <person name="Grigoriev I.V."/>
            <person name="Archibald J.M."/>
        </authorList>
    </citation>
    <scope>NUCLEOTIDE SEQUENCE</scope>
    <source>
        <strain evidence="16">CCMP2712</strain>
    </source>
</reference>
<dbReference type="GeneID" id="17290657"/>
<dbReference type="GO" id="GO:0006281">
    <property type="term" value="P:DNA repair"/>
    <property type="evidence" value="ECO:0007669"/>
    <property type="project" value="UniProtKB-KW"/>
</dbReference>
<dbReference type="FunFam" id="2.130.10.10:FF:000073">
    <property type="entry name" value="DNA damage-binding protein 1"/>
    <property type="match status" value="1"/>
</dbReference>